<dbReference type="Proteomes" id="UP000031192">
    <property type="component" value="Unassembled WGS sequence"/>
</dbReference>
<sequence>MQQMRTTSEGRSNRDRRRLNLLSLDGGGVRGLSSLMILRKLMEDINPDNPPRPCEYFDLIGGTSTGGLIAIMLGRLGMTVNECIDEYKSMLPTAFTKIHHRVNFHGRVQGRFDHEALEKAVSDLLKRRGIDENALFKENFAASGCKTFVCTTSAKTSNTIILSSYYSRRRGHDLRQVAKIWEVARATSAASSFFDSITIAGEEFIDGATPENNPILQLWSEAADVFGDRTDSTWRLEDNLQCLVSIGTGKLRLTPFATSIIKNEVGAALVAIATDTEQVANTFQIHHTSLYQGKRAFRFNVGQGMEDIGLEEKEKIDDIEASTRRYIQLEDTLVAMEACVRNLSERECAALFS</sequence>
<dbReference type="GO" id="GO:0047499">
    <property type="term" value="F:calcium-independent phospholipase A2 activity"/>
    <property type="evidence" value="ECO:0007669"/>
    <property type="project" value="TreeGrafter"/>
</dbReference>
<reference evidence="6 7" key="1">
    <citation type="journal article" date="2014" name="Proc. Natl. Acad. Sci. U.S.A.">
        <title>Trajectory and genomic determinants of fungal-pathogen speciation and host adaptation.</title>
        <authorList>
            <person name="Hu X."/>
            <person name="Xiao G."/>
            <person name="Zheng P."/>
            <person name="Shang Y."/>
            <person name="Su Y."/>
            <person name="Zhang X."/>
            <person name="Liu X."/>
            <person name="Zhan S."/>
            <person name="St Leger R.J."/>
            <person name="Wang C."/>
        </authorList>
    </citation>
    <scope>NUCLEOTIDE SEQUENCE [LARGE SCALE GENOMIC DNA]</scope>
    <source>
        <strain evidence="6 7">ARSEF 977</strain>
    </source>
</reference>
<feature type="domain" description="PNPLA" evidence="5">
    <location>
        <begin position="22"/>
        <end position="219"/>
    </location>
</feature>
<dbReference type="HOGENOM" id="CLU_000288_144_2_1"/>
<feature type="active site" description="Nucleophile" evidence="4">
    <location>
        <position position="64"/>
    </location>
</feature>
<accession>A0A0B4GXE8</accession>
<dbReference type="GO" id="GO:0016042">
    <property type="term" value="P:lipid catabolic process"/>
    <property type="evidence" value="ECO:0007669"/>
    <property type="project" value="UniProtKB-UniRule"/>
</dbReference>
<keyword evidence="1 4" id="KW-0378">Hydrolase</keyword>
<keyword evidence="2 4" id="KW-0442">Lipid degradation</keyword>
<evidence type="ECO:0000259" key="5">
    <source>
        <dbReference type="PROSITE" id="PS51635"/>
    </source>
</evidence>
<feature type="short sequence motif" description="GXGXXG" evidence="4">
    <location>
        <begin position="26"/>
        <end position="31"/>
    </location>
</feature>
<dbReference type="InterPro" id="IPR002641">
    <property type="entry name" value="PNPLA_dom"/>
</dbReference>
<comment type="caution">
    <text evidence="6">The sequence shown here is derived from an EMBL/GenBank/DDBJ whole genome shotgun (WGS) entry which is preliminary data.</text>
</comment>
<evidence type="ECO:0000256" key="2">
    <source>
        <dbReference type="ARBA" id="ARBA00022963"/>
    </source>
</evidence>
<evidence type="ECO:0000313" key="6">
    <source>
        <dbReference type="EMBL" id="KID84387.1"/>
    </source>
</evidence>
<dbReference type="EMBL" id="AZNH01000042">
    <property type="protein sequence ID" value="KID84387.1"/>
    <property type="molecule type" value="Genomic_DNA"/>
</dbReference>
<gene>
    <name evidence="6" type="ORF">MGU_08349</name>
</gene>
<keyword evidence="7" id="KW-1185">Reference proteome</keyword>
<dbReference type="SUPFAM" id="SSF52151">
    <property type="entry name" value="FabD/lysophospholipase-like"/>
    <property type="match status" value="1"/>
</dbReference>
<dbReference type="CDD" id="cd07216">
    <property type="entry name" value="Pat17_PNPLA8_PNPLA9_like3"/>
    <property type="match status" value="1"/>
</dbReference>
<dbReference type="GO" id="GO:0019369">
    <property type="term" value="P:arachidonate metabolic process"/>
    <property type="evidence" value="ECO:0007669"/>
    <property type="project" value="TreeGrafter"/>
</dbReference>
<proteinExistence type="predicted"/>
<dbReference type="GO" id="GO:0046486">
    <property type="term" value="P:glycerolipid metabolic process"/>
    <property type="evidence" value="ECO:0007669"/>
    <property type="project" value="UniProtKB-ARBA"/>
</dbReference>
<feature type="short sequence motif" description="DGA/G" evidence="4">
    <location>
        <begin position="206"/>
        <end position="208"/>
    </location>
</feature>
<dbReference type="Gene3D" id="3.40.1090.10">
    <property type="entry name" value="Cytosolic phospholipase A2 catalytic domain"/>
    <property type="match status" value="1"/>
</dbReference>
<evidence type="ECO:0000256" key="3">
    <source>
        <dbReference type="ARBA" id="ARBA00023098"/>
    </source>
</evidence>
<dbReference type="AlphaFoldDB" id="A0A0B4GXE8"/>
<name>A0A0B4GXE8_METGA</name>
<feature type="active site" description="Proton acceptor" evidence="4">
    <location>
        <position position="206"/>
    </location>
</feature>
<organism evidence="6 7">
    <name type="scientific">Metarhizium guizhouense (strain ARSEF 977)</name>
    <dbReference type="NCBI Taxonomy" id="1276136"/>
    <lineage>
        <taxon>Eukaryota</taxon>
        <taxon>Fungi</taxon>
        <taxon>Dikarya</taxon>
        <taxon>Ascomycota</taxon>
        <taxon>Pezizomycotina</taxon>
        <taxon>Sordariomycetes</taxon>
        <taxon>Hypocreomycetidae</taxon>
        <taxon>Hypocreales</taxon>
        <taxon>Clavicipitaceae</taxon>
        <taxon>Metarhizium</taxon>
    </lineage>
</organism>
<dbReference type="Pfam" id="PF01734">
    <property type="entry name" value="Patatin"/>
    <property type="match status" value="1"/>
</dbReference>
<dbReference type="InterPro" id="IPR016035">
    <property type="entry name" value="Acyl_Trfase/lysoPLipase"/>
</dbReference>
<keyword evidence="3 4" id="KW-0443">Lipid metabolism</keyword>
<protein>
    <submittedName>
        <fullName evidence="6">Phospholipase</fullName>
    </submittedName>
</protein>
<dbReference type="PROSITE" id="PS51635">
    <property type="entry name" value="PNPLA"/>
    <property type="match status" value="1"/>
</dbReference>
<feature type="short sequence motif" description="GXSXG" evidence="4">
    <location>
        <begin position="62"/>
        <end position="66"/>
    </location>
</feature>
<dbReference type="PANTHER" id="PTHR24185">
    <property type="entry name" value="CALCIUM-INDEPENDENT PHOSPHOLIPASE A2-GAMMA"/>
    <property type="match status" value="1"/>
</dbReference>
<evidence type="ECO:0000256" key="4">
    <source>
        <dbReference type="PROSITE-ProRule" id="PRU01161"/>
    </source>
</evidence>
<dbReference type="PANTHER" id="PTHR24185:SF1">
    <property type="entry name" value="CALCIUM-INDEPENDENT PHOSPHOLIPASE A2-GAMMA"/>
    <property type="match status" value="1"/>
</dbReference>
<evidence type="ECO:0000256" key="1">
    <source>
        <dbReference type="ARBA" id="ARBA00022801"/>
    </source>
</evidence>
<dbReference type="GO" id="GO:0016020">
    <property type="term" value="C:membrane"/>
    <property type="evidence" value="ECO:0007669"/>
    <property type="project" value="TreeGrafter"/>
</dbReference>
<evidence type="ECO:0000313" key="7">
    <source>
        <dbReference type="Proteomes" id="UP000031192"/>
    </source>
</evidence>